<proteinExistence type="predicted"/>
<dbReference type="Proteomes" id="UP001476583">
    <property type="component" value="Chromosome"/>
</dbReference>
<reference evidence="1 2" key="1">
    <citation type="submission" date="2024-03" db="EMBL/GenBank/DDBJ databases">
        <title>Complete genome of BD2.</title>
        <authorList>
            <person name="Cao G."/>
        </authorList>
    </citation>
    <scope>NUCLEOTIDE SEQUENCE [LARGE SCALE GENOMIC DNA]</scope>
    <source>
        <strain evidence="1 2">BD2</strain>
    </source>
</reference>
<evidence type="ECO:0000313" key="2">
    <source>
        <dbReference type="Proteomes" id="UP001476583"/>
    </source>
</evidence>
<protein>
    <recommendedName>
        <fullName evidence="3">Helix-turn-helix domain-containing protein</fullName>
    </recommendedName>
</protein>
<gene>
    <name evidence="1" type="ORF">WG219_05905</name>
</gene>
<name>A0ABZ2RJR0_ECTME</name>
<organism evidence="1 2">
    <name type="scientific">Ectopseudomonas mendocina</name>
    <name type="common">Pseudomonas mendocina</name>
    <dbReference type="NCBI Taxonomy" id="300"/>
    <lineage>
        <taxon>Bacteria</taxon>
        <taxon>Pseudomonadati</taxon>
        <taxon>Pseudomonadota</taxon>
        <taxon>Gammaproteobacteria</taxon>
        <taxon>Pseudomonadales</taxon>
        <taxon>Pseudomonadaceae</taxon>
        <taxon>Ectopseudomonas</taxon>
    </lineage>
</organism>
<dbReference type="EMBL" id="CP148074">
    <property type="protein sequence ID" value="WXL26993.1"/>
    <property type="molecule type" value="Genomic_DNA"/>
</dbReference>
<keyword evidence="2" id="KW-1185">Reference proteome</keyword>
<accession>A0ABZ2RJR0</accession>
<evidence type="ECO:0008006" key="3">
    <source>
        <dbReference type="Google" id="ProtNLM"/>
    </source>
</evidence>
<sequence>MSAYTSRLLKQIAAQHMQQKPAPSQAETFREKHDAWFASLPPASKHRHWSIDEIASALQIASRELSQTLLDAGWLRKRVWFERSKGQGRYLRVWLPPK</sequence>
<evidence type="ECO:0000313" key="1">
    <source>
        <dbReference type="EMBL" id="WXL26993.1"/>
    </source>
</evidence>